<dbReference type="EMBL" id="SGIT01000001">
    <property type="protein sequence ID" value="RZF62832.1"/>
    <property type="molecule type" value="Genomic_DNA"/>
</dbReference>
<evidence type="ECO:0000256" key="2">
    <source>
        <dbReference type="ARBA" id="ARBA00023125"/>
    </source>
</evidence>
<dbReference type="PANTHER" id="PTHR43280:SF32">
    <property type="entry name" value="TRANSCRIPTIONAL REGULATORY PROTEIN"/>
    <property type="match status" value="1"/>
</dbReference>
<dbReference type="AlphaFoldDB" id="A0A4Q6XYF3"/>
<name>A0A4Q6XYF3_9SPHI</name>
<evidence type="ECO:0000256" key="3">
    <source>
        <dbReference type="ARBA" id="ARBA00023163"/>
    </source>
</evidence>
<evidence type="ECO:0000313" key="6">
    <source>
        <dbReference type="Proteomes" id="UP000292855"/>
    </source>
</evidence>
<dbReference type="InterPro" id="IPR018060">
    <property type="entry name" value="HTH_AraC"/>
</dbReference>
<dbReference type="Gene3D" id="1.10.10.60">
    <property type="entry name" value="Homeodomain-like"/>
    <property type="match status" value="1"/>
</dbReference>
<gene>
    <name evidence="5" type="ORF">EWE74_08605</name>
</gene>
<organism evidence="5 6">
    <name type="scientific">Sphingobacterium corticibacterium</name>
    <dbReference type="NCBI Taxonomy" id="2484746"/>
    <lineage>
        <taxon>Bacteria</taxon>
        <taxon>Pseudomonadati</taxon>
        <taxon>Bacteroidota</taxon>
        <taxon>Sphingobacteriia</taxon>
        <taxon>Sphingobacteriales</taxon>
        <taxon>Sphingobacteriaceae</taxon>
        <taxon>Sphingobacterium</taxon>
    </lineage>
</organism>
<sequence length="273" mass="31608">MNTKIQIEHFKDPIFLQELKEAYYFIILFDGDFSFSVDFNEYRCSGKNLLFMSPHQLLKWNSGDKPITGALKFHGDFYCIEYHKKEVACNGILFNNIYESPFVLVPDAVFEEIKGIFKKLAEFNISDESYDLSIAKSYLQLILALSSREKQMQISKSVISLQKEQVSDFQTVLDANFIHSRSVSFYAAHYGLSVDAFSKKIKNYYNKSPSGLIQERLILEAKKQLHLTPKSIKEIAADLRFEDQFYFSRYFKKQVGVSPKVFREQVGISIVAK</sequence>
<keyword evidence="3" id="KW-0804">Transcription</keyword>
<accession>A0A4Q6XYF3</accession>
<keyword evidence="2" id="KW-0238">DNA-binding</keyword>
<dbReference type="Pfam" id="PF12833">
    <property type="entry name" value="HTH_18"/>
    <property type="match status" value="1"/>
</dbReference>
<comment type="caution">
    <text evidence="5">The sequence shown here is derived from an EMBL/GenBank/DDBJ whole genome shotgun (WGS) entry which is preliminary data.</text>
</comment>
<evidence type="ECO:0000256" key="1">
    <source>
        <dbReference type="ARBA" id="ARBA00023015"/>
    </source>
</evidence>
<dbReference type="InterPro" id="IPR009057">
    <property type="entry name" value="Homeodomain-like_sf"/>
</dbReference>
<dbReference type="GO" id="GO:0003700">
    <property type="term" value="F:DNA-binding transcription factor activity"/>
    <property type="evidence" value="ECO:0007669"/>
    <property type="project" value="InterPro"/>
</dbReference>
<reference evidence="5 6" key="1">
    <citation type="submission" date="2019-02" db="EMBL/GenBank/DDBJ databases">
        <authorList>
            <person name="Li Y."/>
        </authorList>
    </citation>
    <scope>NUCLEOTIDE SEQUENCE [LARGE SCALE GENOMIC DNA]</scope>
    <source>
        <strain evidence="5 6">30C10-4-7</strain>
    </source>
</reference>
<dbReference type="SMART" id="SM00342">
    <property type="entry name" value="HTH_ARAC"/>
    <property type="match status" value="1"/>
</dbReference>
<evidence type="ECO:0000313" key="5">
    <source>
        <dbReference type="EMBL" id="RZF62832.1"/>
    </source>
</evidence>
<protein>
    <submittedName>
        <fullName evidence="5">AraC family transcriptional regulator</fullName>
    </submittedName>
</protein>
<dbReference type="GO" id="GO:0043565">
    <property type="term" value="F:sequence-specific DNA binding"/>
    <property type="evidence" value="ECO:0007669"/>
    <property type="project" value="InterPro"/>
</dbReference>
<dbReference type="PANTHER" id="PTHR43280">
    <property type="entry name" value="ARAC-FAMILY TRANSCRIPTIONAL REGULATOR"/>
    <property type="match status" value="1"/>
</dbReference>
<keyword evidence="6" id="KW-1185">Reference proteome</keyword>
<feature type="domain" description="HTH araC/xylS-type" evidence="4">
    <location>
        <begin position="167"/>
        <end position="265"/>
    </location>
</feature>
<evidence type="ECO:0000259" key="4">
    <source>
        <dbReference type="PROSITE" id="PS01124"/>
    </source>
</evidence>
<dbReference type="PROSITE" id="PS01124">
    <property type="entry name" value="HTH_ARAC_FAMILY_2"/>
    <property type="match status" value="1"/>
</dbReference>
<dbReference type="RefSeq" id="WP_130141055.1">
    <property type="nucleotide sequence ID" value="NZ_SGIT01000001.1"/>
</dbReference>
<dbReference type="Proteomes" id="UP000292855">
    <property type="component" value="Unassembled WGS sequence"/>
</dbReference>
<dbReference type="OrthoDB" id="2585681at2"/>
<keyword evidence="1" id="KW-0805">Transcription regulation</keyword>
<proteinExistence type="predicted"/>
<dbReference type="SUPFAM" id="SSF46689">
    <property type="entry name" value="Homeodomain-like"/>
    <property type="match status" value="1"/>
</dbReference>